<keyword evidence="3" id="KW-0472">Membrane</keyword>
<evidence type="ECO:0000313" key="6">
    <source>
        <dbReference type="Proteomes" id="UP000760668"/>
    </source>
</evidence>
<dbReference type="PANTHER" id="PTHR33392:SF6">
    <property type="entry name" value="POLYISOPRENYL-TEICHOIC ACID--PEPTIDOGLYCAN TEICHOIC ACID TRANSFERASE TAGU"/>
    <property type="match status" value="1"/>
</dbReference>
<accession>A0A921MLI5</accession>
<dbReference type="Gene3D" id="3.40.630.190">
    <property type="entry name" value="LCP protein"/>
    <property type="match status" value="1"/>
</dbReference>
<reference evidence="5" key="2">
    <citation type="submission" date="2021-09" db="EMBL/GenBank/DDBJ databases">
        <authorList>
            <person name="Gilroy R."/>
        </authorList>
    </citation>
    <scope>NUCLEOTIDE SEQUENCE</scope>
    <source>
        <strain evidence="5">CHK179-5677</strain>
    </source>
</reference>
<dbReference type="NCBIfam" id="TIGR00350">
    <property type="entry name" value="lytR_cpsA_psr"/>
    <property type="match status" value="1"/>
</dbReference>
<keyword evidence="3" id="KW-0812">Transmembrane</keyword>
<evidence type="ECO:0000259" key="4">
    <source>
        <dbReference type="Pfam" id="PF03816"/>
    </source>
</evidence>
<keyword evidence="3" id="KW-1133">Transmembrane helix</keyword>
<feature type="domain" description="Cell envelope-related transcriptional attenuator" evidence="4">
    <location>
        <begin position="105"/>
        <end position="234"/>
    </location>
</feature>
<dbReference type="EMBL" id="DYUC01000025">
    <property type="protein sequence ID" value="HJG86029.1"/>
    <property type="molecule type" value="Genomic_DNA"/>
</dbReference>
<sequence length="367" mass="40775">MAGARKKKKKRRGSPLGRALRTLYATVVVLSAIIVTTYALFQILVPAPTVEQPPAPTASASENPTDNPDTPDVDESTASPSQQTLERKEQFYTFLLAASDQVSGNSDTIMVASYDVPNQKVALVSIPRDTLVNGKYGSHRYYKINSAYSYGGIEELRAVVADMLGIPIDFYVTVDLKAFVEIVDAVGGVDFYVPVDMNYDADDQNLHIHYDKGMHYGLTGQQVLEIARCRKNSDGPGTYPDNVYDVYAGSGTNREQTQRELMVAIARKLISWNSIPKITEFAGIVGENVKTNMSASDLVFFATRAIYVDMDGNVTTTIFPGNGEVSYKGWNWCWQYYPEESLEIINTYLNPYTTDITMDMTNMFQVQ</sequence>
<gene>
    <name evidence="5" type="ORF">K8V01_03215</name>
</gene>
<evidence type="ECO:0000256" key="2">
    <source>
        <dbReference type="SAM" id="MobiDB-lite"/>
    </source>
</evidence>
<feature type="region of interest" description="Disordered" evidence="2">
    <location>
        <begin position="52"/>
        <end position="83"/>
    </location>
</feature>
<organism evidence="5 6">
    <name type="scientific">Pseudoflavonifractor capillosus</name>
    <dbReference type="NCBI Taxonomy" id="106588"/>
    <lineage>
        <taxon>Bacteria</taxon>
        <taxon>Bacillati</taxon>
        <taxon>Bacillota</taxon>
        <taxon>Clostridia</taxon>
        <taxon>Eubacteriales</taxon>
        <taxon>Oscillospiraceae</taxon>
        <taxon>Pseudoflavonifractor</taxon>
    </lineage>
</organism>
<dbReference type="InterPro" id="IPR050922">
    <property type="entry name" value="LytR/CpsA/Psr_CW_biosynth"/>
</dbReference>
<comment type="similarity">
    <text evidence="1">Belongs to the LytR/CpsA/Psr (LCP) family.</text>
</comment>
<dbReference type="Proteomes" id="UP000760668">
    <property type="component" value="Unassembled WGS sequence"/>
</dbReference>
<evidence type="ECO:0000256" key="3">
    <source>
        <dbReference type="SAM" id="Phobius"/>
    </source>
</evidence>
<dbReference type="InterPro" id="IPR004474">
    <property type="entry name" value="LytR_CpsA_psr"/>
</dbReference>
<dbReference type="Pfam" id="PF03816">
    <property type="entry name" value="LytR_cpsA_psr"/>
    <property type="match status" value="1"/>
</dbReference>
<dbReference type="PANTHER" id="PTHR33392">
    <property type="entry name" value="POLYISOPRENYL-TEICHOIC ACID--PEPTIDOGLYCAN TEICHOIC ACID TRANSFERASE TAGU"/>
    <property type="match status" value="1"/>
</dbReference>
<reference evidence="5" key="1">
    <citation type="journal article" date="2021" name="PeerJ">
        <title>Extensive microbial diversity within the chicken gut microbiome revealed by metagenomics and culture.</title>
        <authorList>
            <person name="Gilroy R."/>
            <person name="Ravi A."/>
            <person name="Getino M."/>
            <person name="Pursley I."/>
            <person name="Horton D.L."/>
            <person name="Alikhan N.F."/>
            <person name="Baker D."/>
            <person name="Gharbi K."/>
            <person name="Hall N."/>
            <person name="Watson M."/>
            <person name="Adriaenssens E.M."/>
            <person name="Foster-Nyarko E."/>
            <person name="Jarju S."/>
            <person name="Secka A."/>
            <person name="Antonio M."/>
            <person name="Oren A."/>
            <person name="Chaudhuri R.R."/>
            <person name="La Ragione R."/>
            <person name="Hildebrand F."/>
            <person name="Pallen M.J."/>
        </authorList>
    </citation>
    <scope>NUCLEOTIDE SEQUENCE</scope>
    <source>
        <strain evidence="5">CHK179-5677</strain>
    </source>
</reference>
<evidence type="ECO:0000313" key="5">
    <source>
        <dbReference type="EMBL" id="HJG86029.1"/>
    </source>
</evidence>
<evidence type="ECO:0000256" key="1">
    <source>
        <dbReference type="ARBA" id="ARBA00006068"/>
    </source>
</evidence>
<feature type="transmembrane region" description="Helical" evidence="3">
    <location>
        <begin position="21"/>
        <end position="41"/>
    </location>
</feature>
<dbReference type="RefSeq" id="WP_295368196.1">
    <property type="nucleotide sequence ID" value="NZ_DYUC01000025.1"/>
</dbReference>
<dbReference type="AlphaFoldDB" id="A0A921MLI5"/>
<name>A0A921MLI5_9FIRM</name>
<protein>
    <submittedName>
        <fullName evidence="5">LCP family protein</fullName>
    </submittedName>
</protein>
<proteinExistence type="inferred from homology"/>
<comment type="caution">
    <text evidence="5">The sequence shown here is derived from an EMBL/GenBank/DDBJ whole genome shotgun (WGS) entry which is preliminary data.</text>
</comment>